<evidence type="ECO:0000256" key="5">
    <source>
        <dbReference type="ARBA" id="ARBA00023154"/>
    </source>
</evidence>
<feature type="binding site" evidence="8">
    <location>
        <begin position="199"/>
        <end position="200"/>
    </location>
    <ligand>
        <name>substrate</name>
    </ligand>
</feature>
<feature type="binding site" evidence="8">
    <location>
        <begin position="331"/>
        <end position="332"/>
    </location>
    <ligand>
        <name>substrate</name>
    </ligand>
</feature>
<comment type="subcellular location">
    <subcellularLocation>
        <location evidence="8">Cytoplasm</location>
    </subcellularLocation>
</comment>
<feature type="site" description="Could be important to modulate the pK values of the two catalytic cysteine residues" evidence="8">
    <location>
        <position position="320"/>
    </location>
</feature>
<dbReference type="SUPFAM" id="SSF54506">
    <property type="entry name" value="Diaminopimelate epimerase-like"/>
    <property type="match status" value="2"/>
</dbReference>
<feature type="active site" evidence="9">
    <location>
        <position position="198"/>
    </location>
</feature>
<dbReference type="Proteomes" id="UP001500879">
    <property type="component" value="Unassembled WGS sequence"/>
</dbReference>
<proteinExistence type="inferred from homology"/>
<dbReference type="Gene3D" id="3.10.310.10">
    <property type="entry name" value="Diaminopimelate Epimerase, Chain A, domain 1"/>
    <property type="match status" value="2"/>
</dbReference>
<keyword evidence="12" id="KW-1185">Reference proteome</keyword>
<keyword evidence="4 8" id="KW-0028">Amino-acid biosynthesis</keyword>
<feature type="binding site" evidence="8">
    <location>
        <position position="137"/>
    </location>
    <ligand>
        <name>substrate</name>
    </ligand>
</feature>
<keyword evidence="8" id="KW-0963">Cytoplasm</keyword>
<dbReference type="HAMAP" id="MF_00197">
    <property type="entry name" value="DAP_epimerase"/>
    <property type="match status" value="1"/>
</dbReference>
<comment type="subunit">
    <text evidence="8">Homodimer.</text>
</comment>
<gene>
    <name evidence="8" type="primary">dapF</name>
    <name evidence="11" type="ORF">GCM10010357_67640</name>
</gene>
<evidence type="ECO:0000256" key="8">
    <source>
        <dbReference type="HAMAP-Rule" id="MF_00197"/>
    </source>
</evidence>
<comment type="catalytic activity">
    <reaction evidence="7 8">
        <text>(2S,6S)-2,6-diaminopimelate = meso-2,6-diaminopimelate</text>
        <dbReference type="Rhea" id="RHEA:15393"/>
        <dbReference type="ChEBI" id="CHEBI:57609"/>
        <dbReference type="ChEBI" id="CHEBI:57791"/>
        <dbReference type="EC" id="5.1.1.7"/>
    </reaction>
</comment>
<evidence type="ECO:0000256" key="2">
    <source>
        <dbReference type="ARBA" id="ARBA00010219"/>
    </source>
</evidence>
<protein>
    <recommendedName>
        <fullName evidence="3 8">Diaminopimelate epimerase</fullName>
        <shortName evidence="8">DAP epimerase</shortName>
        <ecNumber evidence="3 8">5.1.1.7</ecNumber>
    </recommendedName>
    <alternativeName>
        <fullName evidence="8">PLP-independent amino acid racemase</fullName>
    </alternativeName>
</protein>
<dbReference type="EC" id="5.1.1.7" evidence="3 8"/>
<reference evidence="11 12" key="1">
    <citation type="journal article" date="2019" name="Int. J. Syst. Evol. Microbiol.">
        <title>The Global Catalogue of Microorganisms (GCM) 10K type strain sequencing project: providing services to taxonomists for standard genome sequencing and annotation.</title>
        <authorList>
            <consortium name="The Broad Institute Genomics Platform"/>
            <consortium name="The Broad Institute Genome Sequencing Center for Infectious Disease"/>
            <person name="Wu L."/>
            <person name="Ma J."/>
        </authorList>
    </citation>
    <scope>NUCLEOTIDE SEQUENCE [LARGE SCALE GENOMIC DNA]</scope>
    <source>
        <strain evidence="11 12">JCM 4788</strain>
    </source>
</reference>
<organism evidence="11 12">
    <name type="scientific">Streptomyces luteireticuli</name>
    <dbReference type="NCBI Taxonomy" id="173858"/>
    <lineage>
        <taxon>Bacteria</taxon>
        <taxon>Bacillati</taxon>
        <taxon>Actinomycetota</taxon>
        <taxon>Actinomycetes</taxon>
        <taxon>Kitasatosporales</taxon>
        <taxon>Streptomycetaceae</taxon>
        <taxon>Streptomyces</taxon>
    </lineage>
</organism>
<evidence type="ECO:0000256" key="1">
    <source>
        <dbReference type="ARBA" id="ARBA00005196"/>
    </source>
</evidence>
<dbReference type="EMBL" id="BAAABX010000086">
    <property type="protein sequence ID" value="GAA0436653.1"/>
    <property type="molecule type" value="Genomic_DNA"/>
</dbReference>
<sequence length="390" mass="42291">MREPRLRPRRPMASLTQEERNLLRILCAPIPTLGEQISRLAWAVESLWQRHIGQRELHRRLDALRDVVQAGMPQEHSAPEYAEAGLQRLAEATAQQANTVDFRPRPDGGSPLRLAAMTPPCQTEVGMRFRKVHGAANDFVLVAEPDPGQQWTGLAQALCARRTGIGADGLVTSTLVSTEPAVLEVACYNADGSVATMCGNALRCAARCAQEDFGLQEMTLVMAGVKHEAIVRDGEVRVTAEVGVVEMRRLQAVHCGRLLWFDSAYTGTDHVVAVVEDVDAIDAEAFGRLVRHHTDLAPVGANVSFIQSVGRQELKIRTYERGVEAETASCGSGAVAAVVIATTRGLVAPRQVTVHNRAGTPLTVHPHAERPGKAYWISGPVTTAYEGVWA</sequence>
<comment type="caution">
    <text evidence="11">The sequence shown here is derived from an EMBL/GenBank/DDBJ whole genome shotgun (WGS) entry which is preliminary data.</text>
</comment>
<comment type="function">
    <text evidence="8">Catalyzes the stereoinversion of LL-2,6-diaminopimelate (L,L-DAP) to meso-diaminopimelate (meso-DAP), a precursor of L-lysine and an essential component of the bacterial peptidoglycan.</text>
</comment>
<evidence type="ECO:0000256" key="9">
    <source>
        <dbReference type="PROSITE-ProRule" id="PRU10125"/>
    </source>
</evidence>
<comment type="pathway">
    <text evidence="1 8">Amino-acid biosynthesis; L-lysine biosynthesis via DAP pathway; DL-2,6-diaminopimelate from LL-2,6-diaminopimelate: step 1/1.</text>
</comment>
<dbReference type="PANTHER" id="PTHR31689:SF0">
    <property type="entry name" value="DIAMINOPIMELATE EPIMERASE"/>
    <property type="match status" value="1"/>
</dbReference>
<evidence type="ECO:0000256" key="6">
    <source>
        <dbReference type="ARBA" id="ARBA00023235"/>
    </source>
</evidence>
<dbReference type="InterPro" id="IPR001653">
    <property type="entry name" value="DAP_epimerase_DapF"/>
</dbReference>
<feature type="region of interest" description="Disordered" evidence="10">
    <location>
        <begin position="97"/>
        <end position="116"/>
    </location>
</feature>
<feature type="binding site" evidence="8">
    <location>
        <begin position="320"/>
        <end position="321"/>
    </location>
    <ligand>
        <name>substrate</name>
    </ligand>
</feature>
<evidence type="ECO:0000256" key="7">
    <source>
        <dbReference type="ARBA" id="ARBA00051712"/>
    </source>
</evidence>
<evidence type="ECO:0000256" key="10">
    <source>
        <dbReference type="SAM" id="MobiDB-lite"/>
    </source>
</evidence>
<feature type="site" description="Could be important to modulate the pK values of the two catalytic cysteine residues" evidence="8">
    <location>
        <position position="270"/>
    </location>
</feature>
<name>A0ABN0Z758_9ACTN</name>
<dbReference type="InterPro" id="IPR018510">
    <property type="entry name" value="DAP_epimerase_AS"/>
</dbReference>
<comment type="similarity">
    <text evidence="2 8">Belongs to the diaminopimelate epimerase family.</text>
</comment>
<keyword evidence="6 8" id="KW-0413">Isomerase</keyword>
<accession>A0ABN0Z758</accession>
<feature type="binding site" evidence="8">
    <location>
        <position position="302"/>
    </location>
    <ligand>
        <name>substrate</name>
    </ligand>
</feature>
<feature type="active site" description="Proton acceptor" evidence="8">
    <location>
        <position position="330"/>
    </location>
</feature>
<dbReference type="PANTHER" id="PTHR31689">
    <property type="entry name" value="DIAMINOPIMELATE EPIMERASE, CHLOROPLASTIC"/>
    <property type="match status" value="1"/>
</dbReference>
<evidence type="ECO:0000256" key="3">
    <source>
        <dbReference type="ARBA" id="ARBA00013080"/>
    </source>
</evidence>
<feature type="active site" description="Proton donor" evidence="8">
    <location>
        <position position="198"/>
    </location>
</feature>
<dbReference type="PROSITE" id="PS01326">
    <property type="entry name" value="DAP_EPIMERASE"/>
    <property type="match status" value="1"/>
</dbReference>
<evidence type="ECO:0000313" key="11">
    <source>
        <dbReference type="EMBL" id="GAA0436653.1"/>
    </source>
</evidence>
<feature type="binding site" evidence="8">
    <location>
        <position position="189"/>
    </location>
    <ligand>
        <name>substrate</name>
    </ligand>
</feature>
<dbReference type="Pfam" id="PF01678">
    <property type="entry name" value="DAP_epimerase"/>
    <property type="match status" value="2"/>
</dbReference>
<comment type="caution">
    <text evidence="8">Lacks conserved residue(s) required for the propagation of feature annotation.</text>
</comment>
<evidence type="ECO:0000313" key="12">
    <source>
        <dbReference type="Proteomes" id="UP001500879"/>
    </source>
</evidence>
<evidence type="ECO:0000256" key="4">
    <source>
        <dbReference type="ARBA" id="ARBA00022605"/>
    </source>
</evidence>
<dbReference type="NCBIfam" id="TIGR00652">
    <property type="entry name" value="DapF"/>
    <property type="match status" value="1"/>
</dbReference>
<keyword evidence="5 8" id="KW-0457">Lysine biosynthesis</keyword>